<keyword evidence="2" id="KW-1185">Reference proteome</keyword>
<comment type="caution">
    <text evidence="1">The sequence shown here is derived from an EMBL/GenBank/DDBJ whole genome shotgun (WGS) entry which is preliminary data.</text>
</comment>
<sequence length="1051" mass="111805">MNEGTYNNVIRSGSPFSPMTPSTPNTYKTNVNRTKTRKWVEAKVQNYDGDDWGNEYEDEYGEPEPEPPTSRIAAMRSHSQQRTFSQPPATVDSSNAPGPSTIRSPSSPPSLHIQTGVNPRARPVESGSFSQGLGSSSSRFPPRKSSMSQEASDSDAGAPISGSRPESASSGRFSMSQRATSPAEARIRSTNAPPIIRPADIYRRVGEEKEKERRSMESGRPSTDSVYGRSDGAASPLNATRSSIEQRRRTSFESHDGSDTSRNPRQTLPPVEERKSEYGMEQFVKQGLQDQRPSSTSPKLPDLARVSGFGDDFFSTPGSSGALGRPSLSPVYDSQESDAAGAKLGLSGGPHEGRRGPTEPSKGKHPSSTLEGPKLEPNPSIIMPSSDYSKNEDLIDTPQKQEPLRPQLPGTWVTETVSRGSDITPTGNVDGLGSASLGRSANPDTSPISGKHAEPADIEPTTTVRHLPSPENDSEAAAIIKDAHESGENSFNNPTGKHDNTVASKVFAAGPGFHPTPQSLPPLKTDNPLGSSSIAPNNDQAVQKPNDMAPPSSSYKSSPSRSSFAQSSGTSPKFGFPLTAPLNPRRSIVAPEELSTPVTQERKSTLSTVHTASPEKESDKLREEIIKSLSASPAVTTPDASTILNSARGIPDPVPGSLTRESTYLSGVYDDYLAPAAEEKSLQETGQLLKESMVANNGSGSTEKTPAPVLQRENSFPDIAPLSPRRSPEQQSARLPKRFSWEKSSEKVTPSSVEVMPSTSELPHDIGKVEGVTSPATELNVVAASPGGLEVQSERPGILSHQVSQVSSQAPGDLTVLESPSPVSFTADGNIGSQAAGANTSRSSFAEEKEKVLIQSSPNTPPNEQHPALAKSVSSAHTASPTIQQVQPASPGKIMAFRDILNIASIEQRIDRFDETKAQFYSMDSGLSNWIMHMQSQLEHGPTSMPGGQSGLGSPTGAQPPTQQPYYQQYLNASNPGAPPAPPGRASTGNLQQMLTGQPMSSFGSGNQVGAKSKELLHAANKFGNKGVKSGMKLFNKGKNKLRGTGDKVFF</sequence>
<name>A0ACC0D1E6_9PEZI</name>
<protein>
    <submittedName>
        <fullName evidence="1">Uncharacterized protein</fullName>
    </submittedName>
</protein>
<proteinExistence type="predicted"/>
<evidence type="ECO:0000313" key="1">
    <source>
        <dbReference type="EMBL" id="KAI6086474.1"/>
    </source>
</evidence>
<reference evidence="1 2" key="1">
    <citation type="journal article" date="2022" name="New Phytol.">
        <title>Ecological generalism drives hyperdiversity of secondary metabolite gene clusters in xylarialean endophytes.</title>
        <authorList>
            <person name="Franco M.E.E."/>
            <person name="Wisecaver J.H."/>
            <person name="Arnold A.E."/>
            <person name="Ju Y.M."/>
            <person name="Slot J.C."/>
            <person name="Ahrendt S."/>
            <person name="Moore L.P."/>
            <person name="Eastman K.E."/>
            <person name="Scott K."/>
            <person name="Konkel Z."/>
            <person name="Mondo S.J."/>
            <person name="Kuo A."/>
            <person name="Hayes R.D."/>
            <person name="Haridas S."/>
            <person name="Andreopoulos B."/>
            <person name="Riley R."/>
            <person name="LaButti K."/>
            <person name="Pangilinan J."/>
            <person name="Lipzen A."/>
            <person name="Amirebrahimi M."/>
            <person name="Yan J."/>
            <person name="Adam C."/>
            <person name="Keymanesh K."/>
            <person name="Ng V."/>
            <person name="Louie K."/>
            <person name="Northen T."/>
            <person name="Drula E."/>
            <person name="Henrissat B."/>
            <person name="Hsieh H.M."/>
            <person name="Youens-Clark K."/>
            <person name="Lutzoni F."/>
            <person name="Miadlikowska J."/>
            <person name="Eastwood D.C."/>
            <person name="Hamelin R.C."/>
            <person name="Grigoriev I.V."/>
            <person name="U'Ren J.M."/>
        </authorList>
    </citation>
    <scope>NUCLEOTIDE SEQUENCE [LARGE SCALE GENOMIC DNA]</scope>
    <source>
        <strain evidence="1 2">ER1909</strain>
    </source>
</reference>
<gene>
    <name evidence="1" type="ORF">F4821DRAFT_127785</name>
</gene>
<organism evidence="1 2">
    <name type="scientific">Hypoxylon rubiginosum</name>
    <dbReference type="NCBI Taxonomy" id="110542"/>
    <lineage>
        <taxon>Eukaryota</taxon>
        <taxon>Fungi</taxon>
        <taxon>Dikarya</taxon>
        <taxon>Ascomycota</taxon>
        <taxon>Pezizomycotina</taxon>
        <taxon>Sordariomycetes</taxon>
        <taxon>Xylariomycetidae</taxon>
        <taxon>Xylariales</taxon>
        <taxon>Hypoxylaceae</taxon>
        <taxon>Hypoxylon</taxon>
    </lineage>
</organism>
<evidence type="ECO:0000313" key="2">
    <source>
        <dbReference type="Proteomes" id="UP001497680"/>
    </source>
</evidence>
<dbReference type="Proteomes" id="UP001497680">
    <property type="component" value="Unassembled WGS sequence"/>
</dbReference>
<accession>A0ACC0D1E6</accession>
<dbReference type="EMBL" id="MU394315">
    <property type="protein sequence ID" value="KAI6086474.1"/>
    <property type="molecule type" value="Genomic_DNA"/>
</dbReference>